<name>A0A224Z0X8_9ACAR</name>
<dbReference type="EMBL" id="GFPF01011669">
    <property type="protein sequence ID" value="MAA22815.1"/>
    <property type="molecule type" value="Transcribed_RNA"/>
</dbReference>
<dbReference type="AlphaFoldDB" id="A0A224Z0X8"/>
<evidence type="ECO:0000313" key="2">
    <source>
        <dbReference type="EMBL" id="MAA22815.1"/>
    </source>
</evidence>
<dbReference type="GO" id="GO:0000298">
    <property type="term" value="F:endopolyphosphatase activity"/>
    <property type="evidence" value="ECO:0007669"/>
    <property type="project" value="TreeGrafter"/>
</dbReference>
<keyword evidence="2" id="KW-0723">Serine/threonine-protein kinase</keyword>
<proteinExistence type="predicted"/>
<dbReference type="GO" id="GO:0004674">
    <property type="term" value="F:protein serine/threonine kinase activity"/>
    <property type="evidence" value="ECO:0007669"/>
    <property type="project" value="UniProtKB-KW"/>
</dbReference>
<dbReference type="Gene3D" id="3.60.21.10">
    <property type="match status" value="1"/>
</dbReference>
<dbReference type="InterPro" id="IPR029052">
    <property type="entry name" value="Metallo-depent_PP-like"/>
</dbReference>
<dbReference type="Pfam" id="PF00149">
    <property type="entry name" value="Metallophos"/>
    <property type="match status" value="1"/>
</dbReference>
<dbReference type="CDD" id="cd00144">
    <property type="entry name" value="MPP_PPP_family"/>
    <property type="match status" value="1"/>
</dbReference>
<dbReference type="SUPFAM" id="SSF56300">
    <property type="entry name" value="Metallo-dependent phosphatases"/>
    <property type="match status" value="1"/>
</dbReference>
<evidence type="ECO:0000259" key="1">
    <source>
        <dbReference type="Pfam" id="PF00149"/>
    </source>
</evidence>
<dbReference type="GO" id="GO:0005737">
    <property type="term" value="C:cytoplasm"/>
    <property type="evidence" value="ECO:0007669"/>
    <property type="project" value="TreeGrafter"/>
</dbReference>
<keyword evidence="2" id="KW-0808">Transferase</keyword>
<dbReference type="GO" id="GO:0006798">
    <property type="term" value="P:polyphosphate catabolic process"/>
    <property type="evidence" value="ECO:0007669"/>
    <property type="project" value="TreeGrafter"/>
</dbReference>
<dbReference type="InterPro" id="IPR050126">
    <property type="entry name" value="Ap4A_hydrolase"/>
</dbReference>
<dbReference type="InterPro" id="IPR004843">
    <property type="entry name" value="Calcineurin-like_PHP"/>
</dbReference>
<dbReference type="GO" id="GO:0016791">
    <property type="term" value="F:phosphatase activity"/>
    <property type="evidence" value="ECO:0007669"/>
    <property type="project" value="TreeGrafter"/>
</dbReference>
<dbReference type="PANTHER" id="PTHR42850">
    <property type="entry name" value="METALLOPHOSPHOESTERASE"/>
    <property type="match status" value="1"/>
</dbReference>
<keyword evidence="2" id="KW-0418">Kinase</keyword>
<accession>A0A224Z0X8</accession>
<dbReference type="PANTHER" id="PTHR42850:SF4">
    <property type="entry name" value="ZINC-DEPENDENT ENDOPOLYPHOSPHATASE"/>
    <property type="match status" value="1"/>
</dbReference>
<reference evidence="2" key="1">
    <citation type="journal article" date="2017" name="Parasit. Vectors">
        <title>Sialotranscriptomics of Rhipicephalus zambeziensis reveals intricate expression profiles of secretory proteins and suggests tight temporal transcriptional regulation during blood-feeding.</title>
        <authorList>
            <person name="de Castro M.H."/>
            <person name="de Klerk D."/>
            <person name="Pienaar R."/>
            <person name="Rees D.J.G."/>
            <person name="Mans B.J."/>
        </authorList>
    </citation>
    <scope>NUCLEOTIDE SEQUENCE</scope>
    <source>
        <tissue evidence="2">Salivary glands</tissue>
    </source>
</reference>
<protein>
    <submittedName>
        <fullName evidence="2">Serine/threonine protein kinase</fullName>
    </submittedName>
</protein>
<feature type="domain" description="Calcineurin-like phosphoesterase" evidence="1">
    <location>
        <begin position="63"/>
        <end position="242"/>
    </location>
</feature>
<sequence length="295" mass="33271">MSGFFKNSLRSHSRMGALISVIMGTVQSYLRGPVSRKHPFGFPLPPEIHKTLTPEYIDSFKQVFVIGDVHGCYEELMDLLAVAKARDADTLKLFVGDLVNKGPRSEDVLEFLMNNHSSCHSVRGNHDEVVLKEYYASRNPMYALPAENNWIKQLTVCQIRYLEQLPYTLIMPSLNTVIVHAGLVPDQGLSTSLVDMVTMRNVVINDFWEKGGIRATCKDEEHAEPWGQVWNGPHHVIFGHDAKRKLQKWRHCTGLDTGCVYGNALTGIFITGDRAGELVSVNAKCTHQRPRDKRK</sequence>
<organism evidence="2">
    <name type="scientific">Rhipicephalus zambeziensis</name>
    <dbReference type="NCBI Taxonomy" id="60191"/>
    <lineage>
        <taxon>Eukaryota</taxon>
        <taxon>Metazoa</taxon>
        <taxon>Ecdysozoa</taxon>
        <taxon>Arthropoda</taxon>
        <taxon>Chelicerata</taxon>
        <taxon>Arachnida</taxon>
        <taxon>Acari</taxon>
        <taxon>Parasitiformes</taxon>
        <taxon>Ixodida</taxon>
        <taxon>Ixodoidea</taxon>
        <taxon>Ixodidae</taxon>
        <taxon>Rhipicephalinae</taxon>
        <taxon>Rhipicephalus</taxon>
        <taxon>Rhipicephalus</taxon>
    </lineage>
</organism>